<evidence type="ECO:0000313" key="1">
    <source>
        <dbReference type="EMBL" id="KAG1820387.1"/>
    </source>
</evidence>
<dbReference type="AlphaFoldDB" id="A0A9P7EGC6"/>
<reference evidence="1" key="1">
    <citation type="journal article" date="2020" name="New Phytol.">
        <title>Comparative genomics reveals dynamic genome evolution in host specialist ectomycorrhizal fungi.</title>
        <authorList>
            <person name="Lofgren L.A."/>
            <person name="Nguyen N.H."/>
            <person name="Vilgalys R."/>
            <person name="Ruytinx J."/>
            <person name="Liao H.L."/>
            <person name="Branco S."/>
            <person name="Kuo A."/>
            <person name="LaButti K."/>
            <person name="Lipzen A."/>
            <person name="Andreopoulos W."/>
            <person name="Pangilinan J."/>
            <person name="Riley R."/>
            <person name="Hundley H."/>
            <person name="Na H."/>
            <person name="Barry K."/>
            <person name="Grigoriev I.V."/>
            <person name="Stajich J.E."/>
            <person name="Kennedy P.G."/>
        </authorList>
    </citation>
    <scope>NUCLEOTIDE SEQUENCE</scope>
    <source>
        <strain evidence="1">MN1</strain>
    </source>
</reference>
<protein>
    <submittedName>
        <fullName evidence="1">Uncharacterized protein</fullName>
    </submittedName>
</protein>
<keyword evidence="2" id="KW-1185">Reference proteome</keyword>
<accession>A0A9P7EGC6</accession>
<dbReference type="EMBL" id="JABBWG010000008">
    <property type="protein sequence ID" value="KAG1820387.1"/>
    <property type="molecule type" value="Genomic_DNA"/>
</dbReference>
<name>A0A9P7EGC6_9AGAM</name>
<dbReference type="RefSeq" id="XP_041195658.1">
    <property type="nucleotide sequence ID" value="XM_041338155.1"/>
</dbReference>
<proteinExistence type="predicted"/>
<organism evidence="1 2">
    <name type="scientific">Suillus subaureus</name>
    <dbReference type="NCBI Taxonomy" id="48587"/>
    <lineage>
        <taxon>Eukaryota</taxon>
        <taxon>Fungi</taxon>
        <taxon>Dikarya</taxon>
        <taxon>Basidiomycota</taxon>
        <taxon>Agaricomycotina</taxon>
        <taxon>Agaricomycetes</taxon>
        <taxon>Agaricomycetidae</taxon>
        <taxon>Boletales</taxon>
        <taxon>Suillineae</taxon>
        <taxon>Suillaceae</taxon>
        <taxon>Suillus</taxon>
    </lineage>
</organism>
<gene>
    <name evidence="1" type="ORF">BJ212DRAFT_1445791</name>
</gene>
<dbReference type="OrthoDB" id="3224367at2759"/>
<comment type="caution">
    <text evidence="1">The sequence shown here is derived from an EMBL/GenBank/DDBJ whole genome shotgun (WGS) entry which is preliminary data.</text>
</comment>
<dbReference type="Proteomes" id="UP000807769">
    <property type="component" value="Unassembled WGS sequence"/>
</dbReference>
<dbReference type="GeneID" id="64632171"/>
<sequence length="242" mass="27139">MARMFPTSDPSLPPYRSLIVQGNYHPSAPIHMCLSVPTGAKALLLSSARQALIRSLRGYSDEWLLTNSGIGNTCQSSSEVDIFYPPTPNHLVVLLSAFRTYKASDPVPLDAKATLGSVPSLLVLHELSAYFLPINENKPTPMRFVLFDSQLDKLKLPVLRTPTVPVFGGEENDDETLRPESVAFVAHRYFEWVGTFDRGIRRCALTLHKQGSDIKSDIVWRWSEVPEQTHSRCERLAITFAW</sequence>
<evidence type="ECO:0000313" key="2">
    <source>
        <dbReference type="Proteomes" id="UP000807769"/>
    </source>
</evidence>